<dbReference type="EMBL" id="VUJU01004395">
    <property type="protein sequence ID" value="KAF0754497.1"/>
    <property type="molecule type" value="Genomic_DNA"/>
</dbReference>
<dbReference type="SMART" id="SM00692">
    <property type="entry name" value="DM3"/>
    <property type="match status" value="2"/>
</dbReference>
<evidence type="ECO:0000256" key="3">
    <source>
        <dbReference type="ARBA" id="ARBA00022833"/>
    </source>
</evidence>
<dbReference type="AlphaFoldDB" id="A0A6G0YF58"/>
<comment type="caution">
    <text evidence="8">The sequence shown here is derived from an EMBL/GenBank/DDBJ whole genome shotgun (WGS) entry which is preliminary data.</text>
</comment>
<feature type="domain" description="THAP-type" evidence="7">
    <location>
        <begin position="104"/>
        <end position="184"/>
    </location>
</feature>
<sequence length="242" mass="28624">MGYNCLLCRKPKYKKFKTQATFHAFPKCPIQKQVWLNMCKVTPLLDVTYRKICSFHFEPECFEETKKKRLLKPYAVPTIFVERFMRKELFYHGILEDKPTLHNGRNNCILCVKSEISYIPKTKIPLHSFPTCQIKRQEWINRCQLTDQEVSSNDKICGLHFEHDCYKPDGLRWSLHPDAVPTIFEMGRYYNRKNRKSSSGTPIGTAIKGIFLLPLIIACWVQKFKFSFQSYRHKYLQIVIQA</sequence>
<dbReference type="OrthoDB" id="7331812at2759"/>
<dbReference type="InterPro" id="IPR026516">
    <property type="entry name" value="THAP1/10"/>
</dbReference>
<keyword evidence="6" id="KW-0812">Transmembrane</keyword>
<dbReference type="InterPro" id="IPR006612">
    <property type="entry name" value="THAP_Znf"/>
</dbReference>
<dbReference type="InterPro" id="IPR038441">
    <property type="entry name" value="THAP_Znf_sf"/>
</dbReference>
<accession>A0A6G0YF58</accession>
<dbReference type="Proteomes" id="UP000478052">
    <property type="component" value="Unassembled WGS sequence"/>
</dbReference>
<feature type="transmembrane region" description="Helical" evidence="6">
    <location>
        <begin position="203"/>
        <end position="221"/>
    </location>
</feature>
<gene>
    <name evidence="8" type="ORF">FWK35_00016483</name>
</gene>
<proteinExistence type="predicted"/>
<reference evidence="8 9" key="1">
    <citation type="submission" date="2019-08" db="EMBL/GenBank/DDBJ databases">
        <title>Whole genome of Aphis craccivora.</title>
        <authorList>
            <person name="Voronova N.V."/>
            <person name="Shulinski R.S."/>
            <person name="Bandarenka Y.V."/>
            <person name="Zhorov D.G."/>
            <person name="Warner D."/>
        </authorList>
    </citation>
    <scope>NUCLEOTIDE SEQUENCE [LARGE SCALE GENOMIC DNA]</scope>
    <source>
        <strain evidence="8">180601</strain>
        <tissue evidence="8">Whole Body</tissue>
    </source>
</reference>
<evidence type="ECO:0000256" key="4">
    <source>
        <dbReference type="ARBA" id="ARBA00023125"/>
    </source>
</evidence>
<organism evidence="8 9">
    <name type="scientific">Aphis craccivora</name>
    <name type="common">Cowpea aphid</name>
    <dbReference type="NCBI Taxonomy" id="307492"/>
    <lineage>
        <taxon>Eukaryota</taxon>
        <taxon>Metazoa</taxon>
        <taxon>Ecdysozoa</taxon>
        <taxon>Arthropoda</taxon>
        <taxon>Hexapoda</taxon>
        <taxon>Insecta</taxon>
        <taxon>Pterygota</taxon>
        <taxon>Neoptera</taxon>
        <taxon>Paraneoptera</taxon>
        <taxon>Hemiptera</taxon>
        <taxon>Sternorrhyncha</taxon>
        <taxon>Aphidomorpha</taxon>
        <taxon>Aphidoidea</taxon>
        <taxon>Aphididae</taxon>
        <taxon>Aphidini</taxon>
        <taxon>Aphis</taxon>
        <taxon>Aphis</taxon>
    </lineage>
</organism>
<evidence type="ECO:0000256" key="2">
    <source>
        <dbReference type="ARBA" id="ARBA00022771"/>
    </source>
</evidence>
<dbReference type="Gene3D" id="6.20.210.20">
    <property type="entry name" value="THAP domain"/>
    <property type="match status" value="2"/>
</dbReference>
<dbReference type="PANTHER" id="PTHR46600">
    <property type="entry name" value="THAP DOMAIN-CONTAINING"/>
    <property type="match status" value="1"/>
</dbReference>
<evidence type="ECO:0000256" key="5">
    <source>
        <dbReference type="PROSITE-ProRule" id="PRU00309"/>
    </source>
</evidence>
<dbReference type="Pfam" id="PF05485">
    <property type="entry name" value="THAP"/>
    <property type="match status" value="2"/>
</dbReference>
<keyword evidence="6" id="KW-0472">Membrane</keyword>
<evidence type="ECO:0000313" key="9">
    <source>
        <dbReference type="Proteomes" id="UP000478052"/>
    </source>
</evidence>
<evidence type="ECO:0000256" key="6">
    <source>
        <dbReference type="SAM" id="Phobius"/>
    </source>
</evidence>
<dbReference type="PROSITE" id="PS50950">
    <property type="entry name" value="ZF_THAP"/>
    <property type="match status" value="2"/>
</dbReference>
<name>A0A6G0YF58_APHCR</name>
<keyword evidence="1" id="KW-0479">Metal-binding</keyword>
<evidence type="ECO:0000313" key="8">
    <source>
        <dbReference type="EMBL" id="KAF0754497.1"/>
    </source>
</evidence>
<dbReference type="GO" id="GO:0043565">
    <property type="term" value="F:sequence-specific DNA binding"/>
    <property type="evidence" value="ECO:0007669"/>
    <property type="project" value="InterPro"/>
</dbReference>
<keyword evidence="6" id="KW-1133">Transmembrane helix</keyword>
<keyword evidence="9" id="KW-1185">Reference proteome</keyword>
<keyword evidence="4 5" id="KW-0238">DNA-binding</keyword>
<keyword evidence="2 5" id="KW-0863">Zinc-finger</keyword>
<dbReference type="SMART" id="SM00980">
    <property type="entry name" value="THAP"/>
    <property type="match status" value="2"/>
</dbReference>
<keyword evidence="3" id="KW-0862">Zinc</keyword>
<evidence type="ECO:0000259" key="7">
    <source>
        <dbReference type="PROSITE" id="PS50950"/>
    </source>
</evidence>
<dbReference type="PANTHER" id="PTHR46600:SF11">
    <property type="entry name" value="THAP DOMAIN-CONTAINING PROTEIN 10"/>
    <property type="match status" value="1"/>
</dbReference>
<dbReference type="GO" id="GO:0008270">
    <property type="term" value="F:zinc ion binding"/>
    <property type="evidence" value="ECO:0007669"/>
    <property type="project" value="UniProtKB-KW"/>
</dbReference>
<dbReference type="SUPFAM" id="SSF57716">
    <property type="entry name" value="Glucocorticoid receptor-like (DNA-binding domain)"/>
    <property type="match status" value="2"/>
</dbReference>
<protein>
    <submittedName>
        <fullName evidence="8">THAP domain-containing protein 2</fullName>
    </submittedName>
</protein>
<feature type="domain" description="THAP-type" evidence="7">
    <location>
        <begin position="1"/>
        <end position="80"/>
    </location>
</feature>
<evidence type="ECO:0000256" key="1">
    <source>
        <dbReference type="ARBA" id="ARBA00022723"/>
    </source>
</evidence>